<accession>A0A8J7EZW5</accession>
<dbReference type="PANTHER" id="PTHR22916:SF3">
    <property type="entry name" value="UDP-GLCNAC:BETAGAL BETA-1,3-N-ACETYLGLUCOSAMINYLTRANSFERASE-LIKE PROTEIN 1"/>
    <property type="match status" value="1"/>
</dbReference>
<dbReference type="Pfam" id="PF00535">
    <property type="entry name" value="Glycos_transf_2"/>
    <property type="match status" value="1"/>
</dbReference>
<proteinExistence type="predicted"/>
<comment type="caution">
    <text evidence="2">The sequence shown here is derived from an EMBL/GenBank/DDBJ whole genome shotgun (WGS) entry which is preliminary data.</text>
</comment>
<keyword evidence="3" id="KW-1185">Reference proteome</keyword>
<dbReference type="RefSeq" id="WP_193919649.1">
    <property type="nucleotide sequence ID" value="NZ_JADEWL010000025.1"/>
</dbReference>
<sequence>MQPKISIITPSFNSEKTIEKTIISVINQQRISIVEYIVIDGGSTDKTCEIINKYAENINIFVSEPDLGAYDAMNKGIKLATGEIIGIINSDDWYLENAIKTVEQQFEQHPDIEILYSPIKNYYQSEYIATFIPGTLNKLSIRFTLNHPSCFIKKSAYIATGLYDLQYKIAADYDMILRLFINRYKFNFIETPLAAYSLNGMSSSPLPWDRAKLIKECWKISNKASDNFPEVSQQQRIKAYILWIINEIFALPARYIFKPPTARKLKYFIQQFTKQFTKTSVSEYGKW</sequence>
<dbReference type="InterPro" id="IPR001173">
    <property type="entry name" value="Glyco_trans_2-like"/>
</dbReference>
<dbReference type="AlphaFoldDB" id="A0A8J7EZW5"/>
<dbReference type="PANTHER" id="PTHR22916">
    <property type="entry name" value="GLYCOSYLTRANSFERASE"/>
    <property type="match status" value="1"/>
</dbReference>
<dbReference type="Proteomes" id="UP000620559">
    <property type="component" value="Unassembled WGS sequence"/>
</dbReference>
<protein>
    <submittedName>
        <fullName evidence="2">Glycosyltransferase</fullName>
    </submittedName>
</protein>
<name>A0A8J7EZW5_9CYAN</name>
<reference evidence="2" key="1">
    <citation type="submission" date="2020-10" db="EMBL/GenBank/DDBJ databases">
        <authorList>
            <person name="Castelo-Branco R."/>
            <person name="Eusebio N."/>
            <person name="Adriana R."/>
            <person name="Vieira A."/>
            <person name="Brugerolle De Fraissinette N."/>
            <person name="Rezende De Castro R."/>
            <person name="Schneider M.P."/>
            <person name="Vasconcelos V."/>
            <person name="Leao P.N."/>
        </authorList>
    </citation>
    <scope>NUCLEOTIDE SEQUENCE</scope>
    <source>
        <strain evidence="2">LEGE 06105</strain>
    </source>
</reference>
<dbReference type="SUPFAM" id="SSF53448">
    <property type="entry name" value="Nucleotide-diphospho-sugar transferases"/>
    <property type="match status" value="1"/>
</dbReference>
<dbReference type="EMBL" id="JADEWL010000025">
    <property type="protein sequence ID" value="MBE9213088.1"/>
    <property type="molecule type" value="Genomic_DNA"/>
</dbReference>
<gene>
    <name evidence="2" type="ORF">IQ247_10445</name>
</gene>
<feature type="domain" description="Glycosyltransferase 2-like" evidence="1">
    <location>
        <begin position="6"/>
        <end position="114"/>
    </location>
</feature>
<dbReference type="CDD" id="cd06433">
    <property type="entry name" value="GT_2_WfgS_like"/>
    <property type="match status" value="1"/>
</dbReference>
<organism evidence="2 3">
    <name type="scientific">Plectonema cf. radiosum LEGE 06105</name>
    <dbReference type="NCBI Taxonomy" id="945769"/>
    <lineage>
        <taxon>Bacteria</taxon>
        <taxon>Bacillati</taxon>
        <taxon>Cyanobacteriota</taxon>
        <taxon>Cyanophyceae</taxon>
        <taxon>Oscillatoriophycideae</taxon>
        <taxon>Oscillatoriales</taxon>
        <taxon>Microcoleaceae</taxon>
        <taxon>Plectonema</taxon>
    </lineage>
</organism>
<evidence type="ECO:0000313" key="3">
    <source>
        <dbReference type="Proteomes" id="UP000620559"/>
    </source>
</evidence>
<dbReference type="Gene3D" id="3.90.550.10">
    <property type="entry name" value="Spore Coat Polysaccharide Biosynthesis Protein SpsA, Chain A"/>
    <property type="match status" value="1"/>
</dbReference>
<evidence type="ECO:0000259" key="1">
    <source>
        <dbReference type="Pfam" id="PF00535"/>
    </source>
</evidence>
<dbReference type="InterPro" id="IPR029044">
    <property type="entry name" value="Nucleotide-diphossugar_trans"/>
</dbReference>
<evidence type="ECO:0000313" key="2">
    <source>
        <dbReference type="EMBL" id="MBE9213088.1"/>
    </source>
</evidence>
<dbReference type="GO" id="GO:0016758">
    <property type="term" value="F:hexosyltransferase activity"/>
    <property type="evidence" value="ECO:0007669"/>
    <property type="project" value="UniProtKB-ARBA"/>
</dbReference>